<evidence type="ECO:0000256" key="1">
    <source>
        <dbReference type="SAM" id="Phobius"/>
    </source>
</evidence>
<comment type="caution">
    <text evidence="2">The sequence shown here is derived from an EMBL/GenBank/DDBJ whole genome shotgun (WGS) entry which is preliminary data.</text>
</comment>
<feature type="transmembrane region" description="Helical" evidence="1">
    <location>
        <begin position="315"/>
        <end position="333"/>
    </location>
</feature>
<proteinExistence type="predicted"/>
<sequence>MSTKQKNNEEEVELGSIFVIIGKGFKNFFNFIGNVFKSVFHFIISILIFLRANIIKIGIAAVIGAGIGLFLEIRTNDTFGSDLLVSPNFKSARQLYNNINYYNDLVKQKRTLELATTFKLDTLTAKSLKKFTIEPIATENDIINSYNDFILEVDTTTVKSYNYDDFKSSFSEYDYKVHKITVIAEKNDIFKSLDEVIISSVVQNSYFNRIKELTNENLNRTDSLLRVNLTQIDSLRKVYMQVMIEEAKKESNGTSIDLGGEKRTTKELELFKTNKDINDDIEEIVEDKSEKYEVINIISNFQPIGYEIKGVTKNYSFLLAFLGAGLIILFLLLKKLNNYLNNYKN</sequence>
<dbReference type="OrthoDB" id="1452530at2"/>
<keyword evidence="1" id="KW-1133">Transmembrane helix</keyword>
<evidence type="ECO:0000313" key="2">
    <source>
        <dbReference type="EMBL" id="PWG05608.1"/>
    </source>
</evidence>
<dbReference type="Proteomes" id="UP000245670">
    <property type="component" value="Unassembled WGS sequence"/>
</dbReference>
<reference evidence="2 3" key="1">
    <citation type="submission" date="2018-05" db="EMBL/GenBank/DDBJ databases">
        <title>Polaribacter aquimarinus sp. nov., isolated from sediment in a sediment of sea.</title>
        <authorList>
            <person name="Lu D."/>
        </authorList>
    </citation>
    <scope>NUCLEOTIDE SEQUENCE [LARGE SCALE GENOMIC DNA]</scope>
    <source>
        <strain evidence="2 3">ZY113</strain>
    </source>
</reference>
<accession>A0A2U2JB92</accession>
<keyword evidence="1" id="KW-0812">Transmembrane</keyword>
<gene>
    <name evidence="2" type="ORF">DIS07_03960</name>
</gene>
<keyword evidence="3" id="KW-1185">Reference proteome</keyword>
<feature type="transmembrane region" description="Helical" evidence="1">
    <location>
        <begin position="28"/>
        <end position="48"/>
    </location>
</feature>
<organism evidence="2 3">
    <name type="scientific">Polaribacter aquimarinus</name>
    <dbReference type="NCBI Taxonomy" id="2100726"/>
    <lineage>
        <taxon>Bacteria</taxon>
        <taxon>Pseudomonadati</taxon>
        <taxon>Bacteroidota</taxon>
        <taxon>Flavobacteriia</taxon>
        <taxon>Flavobacteriales</taxon>
        <taxon>Flavobacteriaceae</taxon>
    </lineage>
</organism>
<dbReference type="RefSeq" id="WP_109403942.1">
    <property type="nucleotide sequence ID" value="NZ_QFFG01000002.1"/>
</dbReference>
<protein>
    <submittedName>
        <fullName evidence="2">Uncharacterized protein</fullName>
    </submittedName>
</protein>
<dbReference type="AlphaFoldDB" id="A0A2U2JB92"/>
<feature type="transmembrane region" description="Helical" evidence="1">
    <location>
        <begin position="54"/>
        <end position="71"/>
    </location>
</feature>
<evidence type="ECO:0000313" key="3">
    <source>
        <dbReference type="Proteomes" id="UP000245670"/>
    </source>
</evidence>
<keyword evidence="1" id="KW-0472">Membrane</keyword>
<dbReference type="EMBL" id="QFFG01000002">
    <property type="protein sequence ID" value="PWG05608.1"/>
    <property type="molecule type" value="Genomic_DNA"/>
</dbReference>
<name>A0A2U2JB92_9FLAO</name>